<feature type="compositionally biased region" description="Low complexity" evidence="4">
    <location>
        <begin position="299"/>
        <end position="315"/>
    </location>
</feature>
<evidence type="ECO:0000256" key="2">
    <source>
        <dbReference type="ARBA" id="ARBA00022679"/>
    </source>
</evidence>
<organism evidence="6 7">
    <name type="scientific">Pseudosporangium ferrugineum</name>
    <dbReference type="NCBI Taxonomy" id="439699"/>
    <lineage>
        <taxon>Bacteria</taxon>
        <taxon>Bacillati</taxon>
        <taxon>Actinomycetota</taxon>
        <taxon>Actinomycetes</taxon>
        <taxon>Micromonosporales</taxon>
        <taxon>Micromonosporaceae</taxon>
        <taxon>Pseudosporangium</taxon>
    </lineage>
</organism>
<name>A0A2T0SJG1_9ACTN</name>
<dbReference type="PANTHER" id="PTHR24422">
    <property type="entry name" value="CHEMOTAXIS PROTEIN METHYLTRANSFERASE"/>
    <property type="match status" value="1"/>
</dbReference>
<sequence>MSTAPDVTVFRTVLATQLGWMFDDNDVPQLAQVLRDRVETARLHPGAYLRRLARGDWDAELGALAEDLTINETYFFRHGEQFRALAEVVLPERLRDRYAQRMLRLLSVGCSSGEEAYTLAIVAREAQSDPGWILDVLGLDASAAMLEQAARARYSGWALRETPDAVRARWFHPEDGEYILDPAIRASVRFRRYNVATEDEQLWHSGQYDVIFCRNLLMYLTPDVRESLIGRMTRSLAPGGCLFLGHTDTLGSQPEGLEPQQSHQAFYYRRAPSAATLAAQAPRLRPPARQEPTPASQEAARAVPRKAPATPAAPAAPGDVYGRALGLLRDERFEEALAAVEDALGARPAPRDLLLHGVLLAQAGRLEEAEIVCRRLLDVDGLYADAHHQLAVCLEGGAAVDVAIGHYRLAAYLDPGFAMPRLRLGLLARRRGELRTARTELERALALLKQEREERLTLFGGGFGRIALTSLCRAELDSQVPR</sequence>
<dbReference type="PRINTS" id="PR00996">
    <property type="entry name" value="CHERMTFRASE"/>
</dbReference>
<dbReference type="RefSeq" id="WP_106125031.1">
    <property type="nucleotide sequence ID" value="NZ_PVZG01000001.1"/>
</dbReference>
<dbReference type="Proteomes" id="UP000239209">
    <property type="component" value="Unassembled WGS sequence"/>
</dbReference>
<evidence type="ECO:0000256" key="1">
    <source>
        <dbReference type="ARBA" id="ARBA00022603"/>
    </source>
</evidence>
<proteinExistence type="predicted"/>
<dbReference type="InterPro" id="IPR011990">
    <property type="entry name" value="TPR-like_helical_dom_sf"/>
</dbReference>
<feature type="region of interest" description="Disordered" evidence="4">
    <location>
        <begin position="280"/>
        <end position="315"/>
    </location>
</feature>
<evidence type="ECO:0000259" key="5">
    <source>
        <dbReference type="PROSITE" id="PS50123"/>
    </source>
</evidence>
<dbReference type="InterPro" id="IPR029063">
    <property type="entry name" value="SAM-dependent_MTases_sf"/>
</dbReference>
<keyword evidence="3" id="KW-0949">S-adenosyl-L-methionine</keyword>
<gene>
    <name evidence="6" type="ORF">CLV70_101676</name>
</gene>
<dbReference type="AlphaFoldDB" id="A0A2T0SJG1"/>
<reference evidence="6 7" key="1">
    <citation type="submission" date="2018-03" db="EMBL/GenBank/DDBJ databases">
        <title>Genomic Encyclopedia of Archaeal and Bacterial Type Strains, Phase II (KMG-II): from individual species to whole genera.</title>
        <authorList>
            <person name="Goeker M."/>
        </authorList>
    </citation>
    <scope>NUCLEOTIDE SEQUENCE [LARGE SCALE GENOMIC DNA]</scope>
    <source>
        <strain evidence="6 7">DSM 45348</strain>
    </source>
</reference>
<comment type="caution">
    <text evidence="6">The sequence shown here is derived from an EMBL/GenBank/DDBJ whole genome shotgun (WGS) entry which is preliminary data.</text>
</comment>
<keyword evidence="2 6" id="KW-0808">Transferase</keyword>
<keyword evidence="7" id="KW-1185">Reference proteome</keyword>
<dbReference type="PANTHER" id="PTHR24422:SF19">
    <property type="entry name" value="CHEMOTAXIS PROTEIN METHYLTRANSFERASE"/>
    <property type="match status" value="1"/>
</dbReference>
<dbReference type="SMART" id="SM00138">
    <property type="entry name" value="MeTrc"/>
    <property type="match status" value="1"/>
</dbReference>
<keyword evidence="1 6" id="KW-0489">Methyltransferase</keyword>
<dbReference type="InterPro" id="IPR022642">
    <property type="entry name" value="CheR_C"/>
</dbReference>
<evidence type="ECO:0000256" key="3">
    <source>
        <dbReference type="ARBA" id="ARBA00022691"/>
    </source>
</evidence>
<dbReference type="InterPro" id="IPR000780">
    <property type="entry name" value="CheR_MeTrfase"/>
</dbReference>
<dbReference type="OrthoDB" id="9816309at2"/>
<dbReference type="CDD" id="cd02440">
    <property type="entry name" value="AdoMet_MTases"/>
    <property type="match status" value="1"/>
</dbReference>
<dbReference type="Gene3D" id="3.40.50.150">
    <property type="entry name" value="Vaccinia Virus protein VP39"/>
    <property type="match status" value="1"/>
</dbReference>
<dbReference type="GO" id="GO:0032259">
    <property type="term" value="P:methylation"/>
    <property type="evidence" value="ECO:0007669"/>
    <property type="project" value="UniProtKB-KW"/>
</dbReference>
<dbReference type="SUPFAM" id="SSF48452">
    <property type="entry name" value="TPR-like"/>
    <property type="match status" value="1"/>
</dbReference>
<evidence type="ECO:0000313" key="6">
    <source>
        <dbReference type="EMBL" id="PRY33513.1"/>
    </source>
</evidence>
<protein>
    <submittedName>
        <fullName evidence="6">Chemotaxis protein methyltransferase CheR</fullName>
    </submittedName>
</protein>
<dbReference type="Gene3D" id="1.25.40.10">
    <property type="entry name" value="Tetratricopeptide repeat domain"/>
    <property type="match status" value="1"/>
</dbReference>
<dbReference type="GO" id="GO:0008757">
    <property type="term" value="F:S-adenosylmethionine-dependent methyltransferase activity"/>
    <property type="evidence" value="ECO:0007669"/>
    <property type="project" value="InterPro"/>
</dbReference>
<evidence type="ECO:0000313" key="7">
    <source>
        <dbReference type="Proteomes" id="UP000239209"/>
    </source>
</evidence>
<evidence type="ECO:0000256" key="4">
    <source>
        <dbReference type="SAM" id="MobiDB-lite"/>
    </source>
</evidence>
<dbReference type="EMBL" id="PVZG01000001">
    <property type="protein sequence ID" value="PRY33513.1"/>
    <property type="molecule type" value="Genomic_DNA"/>
</dbReference>
<dbReference type="PROSITE" id="PS50123">
    <property type="entry name" value="CHER"/>
    <property type="match status" value="1"/>
</dbReference>
<dbReference type="SUPFAM" id="SSF53335">
    <property type="entry name" value="S-adenosyl-L-methionine-dependent methyltransferases"/>
    <property type="match status" value="1"/>
</dbReference>
<dbReference type="InterPro" id="IPR050903">
    <property type="entry name" value="Bact_Chemotaxis_MeTrfase"/>
</dbReference>
<dbReference type="Pfam" id="PF01739">
    <property type="entry name" value="CheR"/>
    <property type="match status" value="1"/>
</dbReference>
<feature type="domain" description="CheR-type methyltransferase" evidence="5">
    <location>
        <begin position="1"/>
        <end position="273"/>
    </location>
</feature>
<accession>A0A2T0SJG1</accession>